<dbReference type="GO" id="GO:0045944">
    <property type="term" value="P:positive regulation of transcription by RNA polymerase II"/>
    <property type="evidence" value="ECO:0007669"/>
    <property type="project" value="TreeGrafter"/>
</dbReference>
<dbReference type="GO" id="GO:0003713">
    <property type="term" value="F:transcription coactivator activity"/>
    <property type="evidence" value="ECO:0007669"/>
    <property type="project" value="TreeGrafter"/>
</dbReference>
<organism evidence="16 17">
    <name type="scientific">Polyplosphaeria fusca</name>
    <dbReference type="NCBI Taxonomy" id="682080"/>
    <lineage>
        <taxon>Eukaryota</taxon>
        <taxon>Fungi</taxon>
        <taxon>Dikarya</taxon>
        <taxon>Ascomycota</taxon>
        <taxon>Pezizomycotina</taxon>
        <taxon>Dothideomycetes</taxon>
        <taxon>Pleosporomycetidae</taxon>
        <taxon>Pleosporales</taxon>
        <taxon>Tetraplosphaeriaceae</taxon>
        <taxon>Polyplosphaeria</taxon>
    </lineage>
</organism>
<keyword evidence="4 11" id="KW-0678">Repressor</keyword>
<feature type="region of interest" description="Disordered" evidence="12">
    <location>
        <begin position="887"/>
        <end position="930"/>
    </location>
</feature>
<evidence type="ECO:0000256" key="4">
    <source>
        <dbReference type="ARBA" id="ARBA00022491"/>
    </source>
</evidence>
<protein>
    <recommendedName>
        <fullName evidence="3 11">Mediator of RNA polymerase II transcription subunit 13</fullName>
    </recommendedName>
    <alternativeName>
        <fullName evidence="10 11">Mediator complex subunit 13</fullName>
    </alternativeName>
</protein>
<feature type="domain" description="Mediator complex subunit Med13 C-terminal" evidence="13">
    <location>
        <begin position="1259"/>
        <end position="1610"/>
    </location>
</feature>
<feature type="compositionally biased region" description="Acidic residues" evidence="12">
    <location>
        <begin position="789"/>
        <end position="809"/>
    </location>
</feature>
<feature type="compositionally biased region" description="Polar residues" evidence="12">
    <location>
        <begin position="651"/>
        <end position="660"/>
    </location>
</feature>
<evidence type="ECO:0000256" key="5">
    <source>
        <dbReference type="ARBA" id="ARBA00023015"/>
    </source>
</evidence>
<feature type="region of interest" description="Disordered" evidence="12">
    <location>
        <begin position="620"/>
        <end position="709"/>
    </location>
</feature>
<feature type="domain" description="Mediator complex subunit Med13 N-terminal" evidence="14">
    <location>
        <begin position="1"/>
        <end position="360"/>
    </location>
</feature>
<dbReference type="Pfam" id="PF11597">
    <property type="entry name" value="Med13_N"/>
    <property type="match status" value="1"/>
</dbReference>
<feature type="region of interest" description="Disordered" evidence="12">
    <location>
        <begin position="1531"/>
        <end position="1559"/>
    </location>
</feature>
<evidence type="ECO:0000256" key="11">
    <source>
        <dbReference type="RuleBase" id="RU364134"/>
    </source>
</evidence>
<evidence type="ECO:0000256" key="1">
    <source>
        <dbReference type="ARBA" id="ARBA00004123"/>
    </source>
</evidence>
<evidence type="ECO:0000256" key="2">
    <source>
        <dbReference type="ARBA" id="ARBA00009354"/>
    </source>
</evidence>
<evidence type="ECO:0000256" key="10">
    <source>
        <dbReference type="ARBA" id="ARBA00032008"/>
    </source>
</evidence>
<feature type="region of interest" description="Disordered" evidence="12">
    <location>
        <begin position="781"/>
        <end position="812"/>
    </location>
</feature>
<evidence type="ECO:0000256" key="6">
    <source>
        <dbReference type="ARBA" id="ARBA00023159"/>
    </source>
</evidence>
<dbReference type="InterPro" id="IPR051139">
    <property type="entry name" value="Mediator_complx_sub13"/>
</dbReference>
<evidence type="ECO:0000256" key="12">
    <source>
        <dbReference type="SAM" id="MobiDB-lite"/>
    </source>
</evidence>
<dbReference type="EMBL" id="ML996242">
    <property type="protein sequence ID" value="KAF2729535.1"/>
    <property type="molecule type" value="Genomic_DNA"/>
</dbReference>
<feature type="region of interest" description="Disordered" evidence="12">
    <location>
        <begin position="105"/>
        <end position="150"/>
    </location>
</feature>
<feature type="compositionally biased region" description="Basic and acidic residues" evidence="12">
    <location>
        <begin position="582"/>
        <end position="593"/>
    </location>
</feature>
<reference evidence="16" key="1">
    <citation type="journal article" date="2020" name="Stud. Mycol.">
        <title>101 Dothideomycetes genomes: a test case for predicting lifestyles and emergence of pathogens.</title>
        <authorList>
            <person name="Haridas S."/>
            <person name="Albert R."/>
            <person name="Binder M."/>
            <person name="Bloem J."/>
            <person name="Labutti K."/>
            <person name="Salamov A."/>
            <person name="Andreopoulos B."/>
            <person name="Baker S."/>
            <person name="Barry K."/>
            <person name="Bills G."/>
            <person name="Bluhm B."/>
            <person name="Cannon C."/>
            <person name="Castanera R."/>
            <person name="Culley D."/>
            <person name="Daum C."/>
            <person name="Ezra D."/>
            <person name="Gonzalez J."/>
            <person name="Henrissat B."/>
            <person name="Kuo A."/>
            <person name="Liang C."/>
            <person name="Lipzen A."/>
            <person name="Lutzoni F."/>
            <person name="Magnuson J."/>
            <person name="Mondo S."/>
            <person name="Nolan M."/>
            <person name="Ohm R."/>
            <person name="Pangilinan J."/>
            <person name="Park H.-J."/>
            <person name="Ramirez L."/>
            <person name="Alfaro M."/>
            <person name="Sun H."/>
            <person name="Tritt A."/>
            <person name="Yoshinaga Y."/>
            <person name="Zwiers L.-H."/>
            <person name="Turgeon B."/>
            <person name="Goodwin S."/>
            <person name="Spatafora J."/>
            <person name="Crous P."/>
            <person name="Grigoriev I."/>
        </authorList>
    </citation>
    <scope>NUCLEOTIDE SEQUENCE</scope>
    <source>
        <strain evidence="16">CBS 125425</strain>
    </source>
</reference>
<accession>A0A9P4QPW4</accession>
<feature type="compositionally biased region" description="Basic and acidic residues" evidence="12">
    <location>
        <begin position="690"/>
        <end position="705"/>
    </location>
</feature>
<name>A0A9P4QPW4_9PLEO</name>
<evidence type="ECO:0000256" key="3">
    <source>
        <dbReference type="ARBA" id="ARBA00019618"/>
    </source>
</evidence>
<evidence type="ECO:0000256" key="9">
    <source>
        <dbReference type="ARBA" id="ARBA00025661"/>
    </source>
</evidence>
<sequence>MEFLKTCSTNAQAIGDFEAVAFRAFSIRRTTTSPSATYADRTPAEDSRAVEAELRTKQQLVVQDASRPWIWLFRATAADKAAHTPVELPVLDGYQVHVEQSGAMKASELARPPMRSLLNPNTMSSTPTSTAAPKGPLSAASRPAHSMDHQQPHDTQAVYELFMSSVIALVSFYLVKDHNAATLNYRTLVSKPQREKVFDQSVCDQPFPLYWLTNMSVYWTSSGTLVLSMFSVPRPELCCLVDRPDVEYLVGKFIRTSPNGLLAKVLGSEDLIDTAAEDTTYRTQRKKVKVSPLEQSIDRWKTAVARWLAWKGYTLSHLERRSAWVKIQITQTNSTSGSSPTPSLISREILWPRACCFYYDDSSTQNERLDVLRTPFLSQTERGLEWFETSNAAGYRDPLDAAQQWFLAKPERDKILEKRRKAKKAEEEAVKVKEENHGLYPSSPLNSRTGAYGDIQAVSGVYPTPPDGVAPGTTVSNSDHLGGLGAATNTLLPPGATNPGINVSAPQDGLTSDSQLQPATSPAFSLPYEQFATSGATDDLFEDMEEDELEGNGVTDADFNFFDDEPGGGDLEMIDAPTLPDSADKVELGKEESTQLDPESNVKEEMSDPLAALEDALATPTAQNHESVPYSKAEEIPSESPSGVPKETLPLDSQATTSQAAMFVPPQKEPTPPLSPHLIQEKLLPSPKTKGPDHPHSDNQHRESVFDPVNFSKKMSISDAKYHDGRFNFDKRPHTELDLGKKVSLGGPVKRPASLRDLPMLTKLRYAIGVAATRGISEGVCEVKSPESTDSDESETSSEASSDSDDGVDDLVSVAPAPLSASLINPAKRKLPTDGGNATPMSTTSFAESLGMDSQDSVRLHTDNSILATLEPNAWDWSLADAPSPALVSGNSSRNYVPSFPPAGPSMPGTPTSQSDGVVDQPEEKPLSGKDSIAIAQIVTDQIVTATLDVLHEQPPLRSGDPETPSPDPGWQGVVKQIFPKAIDCSVQSLICVPDVFPDLPAQIKGQTRPPPRKPNETALFPGFHINQISAPHVRVRRSDTHWDLLPPALAFWEPLGLSPSSPPKNVVSFCIYPHSDATRPCLENFLLNIQIAYESCRLGNHTRVETVLEFEGGLVPCRAASTLSTRDAFKALRDTCVQLGSLLAAKHAQLRDRDEGQKIDAFVIYMMDSFESSCAVWQLCSAFWSLFQAYGQTPPGRQELAQKPDLVLQIVPMKYVASFDGPVVLDNSVYLSLAREVYDRCPPSAPSEDKTSLNIYTAPSFQLEEAVPRAIPFKLNSEPPQDLLRENSYIHIAYAMSRNGAWVTAAWTDSCGKSQAVVSYNLGTRIFGEVAKEIWQTTIEILAARRVTWRVCIAKSGVMEREELETWIFLASCPTQLNLFITLLTVDPNPPLRFTPKTPTNSTTNTTTQPATNTPGSTPQPGVSPDNVGLTPAATPSENTNDPSADPDARLIDVTDEAWGIILSHRLHNSNSTVEFRPCLISGLLVKRGESVASPTSPLTPDPEPGPIIIGVNILWVGAVGSTRTTVLPFPPAGDGVSPGGVTPNPAQSPGPERASSSLMWTPTAQSRATAENLLKEVLGHYRALGTLAKLKGMRGTREGTVPWHIAAARRGVEGIARCAP</sequence>
<dbReference type="Pfam" id="PF06333">
    <property type="entry name" value="Med13_C"/>
    <property type="match status" value="1"/>
</dbReference>
<feature type="region of interest" description="Disordered" evidence="12">
    <location>
        <begin position="825"/>
        <end position="844"/>
    </location>
</feature>
<feature type="region of interest" description="Disordered" evidence="12">
    <location>
        <begin position="1393"/>
        <end position="1450"/>
    </location>
</feature>
<comment type="subunit">
    <text evidence="11">Component of the SRB8-11 complex, which itself associates with the Mediator complex.</text>
</comment>
<evidence type="ECO:0000259" key="15">
    <source>
        <dbReference type="Pfam" id="PF18296"/>
    </source>
</evidence>
<keyword evidence="5 11" id="KW-0805">Transcription regulation</keyword>
<gene>
    <name evidence="16" type="ORF">EJ04DRAFT_502146</name>
</gene>
<comment type="function">
    <text evidence="9 11">Component of the SRB8-11 complex. The SRB8-11 complex is a regulatory module of the Mediator complex which is itself involved in regulation of basal and activated RNA polymerase II-dependent transcription. The SRB8-11 complex may be involved in the transcriptional repression of a subset of genes regulated by Mediator. It may inhibit the association of the Mediator complex with RNA polymerase II to form the holoenzyme complex.</text>
</comment>
<feature type="compositionally biased region" description="Low complexity" evidence="12">
    <location>
        <begin position="1396"/>
        <end position="1418"/>
    </location>
</feature>
<feature type="compositionally biased region" description="Polar residues" evidence="12">
    <location>
        <begin position="1435"/>
        <end position="1444"/>
    </location>
</feature>
<evidence type="ECO:0000313" key="17">
    <source>
        <dbReference type="Proteomes" id="UP000799444"/>
    </source>
</evidence>
<dbReference type="Proteomes" id="UP000799444">
    <property type="component" value="Unassembled WGS sequence"/>
</dbReference>
<proteinExistence type="inferred from homology"/>
<dbReference type="InterPro" id="IPR041285">
    <property type="entry name" value="MID_MedPIWI"/>
</dbReference>
<evidence type="ECO:0000256" key="7">
    <source>
        <dbReference type="ARBA" id="ARBA00023163"/>
    </source>
</evidence>
<dbReference type="InterPro" id="IPR021643">
    <property type="entry name" value="Mediator_Med13_N"/>
</dbReference>
<feature type="region of interest" description="Disordered" evidence="12">
    <location>
        <begin position="547"/>
        <end position="607"/>
    </location>
</feature>
<feature type="domain" description="MID" evidence="15">
    <location>
        <begin position="1065"/>
        <end position="1244"/>
    </location>
</feature>
<feature type="compositionally biased region" description="Polar residues" evidence="12">
    <location>
        <begin position="499"/>
        <end position="521"/>
    </location>
</feature>
<keyword evidence="6 11" id="KW-0010">Activator</keyword>
<evidence type="ECO:0000313" key="16">
    <source>
        <dbReference type="EMBL" id="KAF2729535.1"/>
    </source>
</evidence>
<keyword evidence="8 11" id="KW-0539">Nucleus</keyword>
<evidence type="ECO:0000259" key="13">
    <source>
        <dbReference type="Pfam" id="PF06333"/>
    </source>
</evidence>
<feature type="region of interest" description="Disordered" evidence="12">
    <location>
        <begin position="457"/>
        <end position="521"/>
    </location>
</feature>
<comment type="caution">
    <text evidence="16">The sequence shown here is derived from an EMBL/GenBank/DDBJ whole genome shotgun (WGS) entry which is preliminary data.</text>
</comment>
<dbReference type="Pfam" id="PF18296">
    <property type="entry name" value="MID_MedPIWI"/>
    <property type="match status" value="1"/>
</dbReference>
<dbReference type="OrthoDB" id="103819at2759"/>
<keyword evidence="17" id="KW-1185">Reference proteome</keyword>
<comment type="similarity">
    <text evidence="2 11">Belongs to the Mediator complex subunit 13 family.</text>
</comment>
<dbReference type="InterPro" id="IPR009401">
    <property type="entry name" value="Med13_C"/>
</dbReference>
<keyword evidence="7 11" id="KW-0804">Transcription</keyword>
<evidence type="ECO:0000256" key="8">
    <source>
        <dbReference type="ARBA" id="ARBA00023242"/>
    </source>
</evidence>
<dbReference type="PANTHER" id="PTHR48249:SF3">
    <property type="entry name" value="MEDIATOR OF RNA POLYMERASE II TRANSCRIPTION SUBUNIT 13"/>
    <property type="match status" value="1"/>
</dbReference>
<dbReference type="GO" id="GO:0016592">
    <property type="term" value="C:mediator complex"/>
    <property type="evidence" value="ECO:0007669"/>
    <property type="project" value="InterPro"/>
</dbReference>
<comment type="subcellular location">
    <subcellularLocation>
        <location evidence="1 11">Nucleus</location>
    </subcellularLocation>
</comment>
<dbReference type="PANTHER" id="PTHR48249">
    <property type="entry name" value="MEDIATOR OF RNA POLYMERASE II TRANSCRIPTION SUBUNIT 13"/>
    <property type="match status" value="1"/>
</dbReference>
<evidence type="ECO:0000259" key="14">
    <source>
        <dbReference type="Pfam" id="PF11597"/>
    </source>
</evidence>
<feature type="compositionally biased region" description="Low complexity" evidence="12">
    <location>
        <begin position="124"/>
        <end position="133"/>
    </location>
</feature>